<dbReference type="Pfam" id="PF00536">
    <property type="entry name" value="SAM_1"/>
    <property type="match status" value="1"/>
</dbReference>
<keyword evidence="19" id="KW-1185">Reference proteome</keyword>
<evidence type="ECO:0000313" key="18">
    <source>
        <dbReference type="EMBL" id="GCC26528.1"/>
    </source>
</evidence>
<evidence type="ECO:0000256" key="4">
    <source>
        <dbReference type="ARBA" id="ARBA00022473"/>
    </source>
</evidence>
<dbReference type="OrthoDB" id="439236at2759"/>
<evidence type="ECO:0000256" key="14">
    <source>
        <dbReference type="PROSITE-ProRule" id="PRU00023"/>
    </source>
</evidence>
<keyword evidence="10 14" id="KW-0040">ANK repeat</keyword>
<reference evidence="18 19" key="1">
    <citation type="journal article" date="2018" name="Nat. Ecol. Evol.">
        <title>Shark genomes provide insights into elasmobranch evolution and the origin of vertebrates.</title>
        <authorList>
            <person name="Hara Y"/>
            <person name="Yamaguchi K"/>
            <person name="Onimaru K"/>
            <person name="Kadota M"/>
            <person name="Koyanagi M"/>
            <person name="Keeley SD"/>
            <person name="Tatsumi K"/>
            <person name="Tanaka K"/>
            <person name="Motone F"/>
            <person name="Kageyama Y"/>
            <person name="Nozu R"/>
            <person name="Adachi N"/>
            <person name="Nishimura O"/>
            <person name="Nakagawa R"/>
            <person name="Tanegashima C"/>
            <person name="Kiyatake I"/>
            <person name="Matsumoto R"/>
            <person name="Murakumo K"/>
            <person name="Nishida K"/>
            <person name="Terakita A"/>
            <person name="Kuratani S"/>
            <person name="Sato K"/>
            <person name="Hyodo S Kuraku.S."/>
        </authorList>
    </citation>
    <scope>NUCLEOTIDE SEQUENCE [LARGE SCALE GENOMIC DNA]</scope>
</reference>
<dbReference type="STRING" id="137246.A0A401S801"/>
<evidence type="ECO:0000256" key="7">
    <source>
        <dbReference type="ARBA" id="ARBA00022737"/>
    </source>
</evidence>
<accession>A0A401S801</accession>
<comment type="caution">
    <text evidence="18">The sequence shown here is derived from an EMBL/GenBank/DDBJ whole genome shotgun (WGS) entry which is preliminary data.</text>
</comment>
<evidence type="ECO:0000256" key="13">
    <source>
        <dbReference type="ARBA" id="ARBA00030354"/>
    </source>
</evidence>
<dbReference type="CDD" id="cd09521">
    <property type="entry name" value="SAM_ASZ1"/>
    <property type="match status" value="1"/>
</dbReference>
<keyword evidence="4" id="KW-0217">Developmental protein</keyword>
<evidence type="ECO:0000313" key="19">
    <source>
        <dbReference type="Proteomes" id="UP000287033"/>
    </source>
</evidence>
<keyword evidence="15" id="KW-0175">Coiled coil</keyword>
<dbReference type="PROSITE" id="PS50297">
    <property type="entry name" value="ANK_REP_REGION"/>
    <property type="match status" value="2"/>
</dbReference>
<evidence type="ECO:0000256" key="3">
    <source>
        <dbReference type="ARBA" id="ARBA00020117"/>
    </source>
</evidence>
<evidence type="ECO:0000259" key="17">
    <source>
        <dbReference type="PROSITE" id="PS50105"/>
    </source>
</evidence>
<evidence type="ECO:0000256" key="10">
    <source>
        <dbReference type="ARBA" id="ARBA00023043"/>
    </source>
</evidence>
<dbReference type="GO" id="GO:0031047">
    <property type="term" value="P:regulatory ncRNA-mediated gene silencing"/>
    <property type="evidence" value="ECO:0007669"/>
    <property type="project" value="UniProtKB-KW"/>
</dbReference>
<dbReference type="GO" id="GO:0051321">
    <property type="term" value="P:meiotic cell cycle"/>
    <property type="evidence" value="ECO:0007669"/>
    <property type="project" value="UniProtKB-KW"/>
</dbReference>
<dbReference type="Proteomes" id="UP000287033">
    <property type="component" value="Unassembled WGS sequence"/>
</dbReference>
<dbReference type="GO" id="GO:0007283">
    <property type="term" value="P:spermatogenesis"/>
    <property type="evidence" value="ECO:0007669"/>
    <property type="project" value="UniProtKB-KW"/>
</dbReference>
<dbReference type="Gene3D" id="1.10.150.50">
    <property type="entry name" value="Transcription Factor, Ets-1"/>
    <property type="match status" value="1"/>
</dbReference>
<dbReference type="GO" id="GO:0030154">
    <property type="term" value="P:cell differentiation"/>
    <property type="evidence" value="ECO:0007669"/>
    <property type="project" value="UniProtKB-KW"/>
</dbReference>
<evidence type="ECO:0000256" key="16">
    <source>
        <dbReference type="SAM" id="Phobius"/>
    </source>
</evidence>
<keyword evidence="7" id="KW-0677">Repeat</keyword>
<dbReference type="InterPro" id="IPR042650">
    <property type="entry name" value="Asz1_SAM"/>
</dbReference>
<evidence type="ECO:0000256" key="6">
    <source>
        <dbReference type="ARBA" id="ARBA00022553"/>
    </source>
</evidence>
<evidence type="ECO:0000256" key="1">
    <source>
        <dbReference type="ARBA" id="ARBA00004496"/>
    </source>
</evidence>
<feature type="domain" description="SAM" evidence="17">
    <location>
        <begin position="305"/>
        <end position="368"/>
    </location>
</feature>
<evidence type="ECO:0000256" key="12">
    <source>
        <dbReference type="ARBA" id="ARBA00023254"/>
    </source>
</evidence>
<evidence type="ECO:0000256" key="8">
    <source>
        <dbReference type="ARBA" id="ARBA00022782"/>
    </source>
</evidence>
<keyword evidence="16" id="KW-1133">Transmembrane helix</keyword>
<dbReference type="SMART" id="SM00248">
    <property type="entry name" value="ANK"/>
    <property type="match status" value="5"/>
</dbReference>
<organism evidence="18 19">
    <name type="scientific">Chiloscyllium punctatum</name>
    <name type="common">Brownbanded bambooshark</name>
    <name type="synonym">Hemiscyllium punctatum</name>
    <dbReference type="NCBI Taxonomy" id="137246"/>
    <lineage>
        <taxon>Eukaryota</taxon>
        <taxon>Metazoa</taxon>
        <taxon>Chordata</taxon>
        <taxon>Craniata</taxon>
        <taxon>Vertebrata</taxon>
        <taxon>Chondrichthyes</taxon>
        <taxon>Elasmobranchii</taxon>
        <taxon>Galeomorphii</taxon>
        <taxon>Galeoidea</taxon>
        <taxon>Orectolobiformes</taxon>
        <taxon>Hemiscylliidae</taxon>
        <taxon>Chiloscyllium</taxon>
    </lineage>
</organism>
<keyword evidence="6" id="KW-0597">Phosphoprotein</keyword>
<keyword evidence="16" id="KW-0812">Transmembrane</keyword>
<keyword evidence="16" id="KW-0472">Membrane</keyword>
<feature type="coiled-coil region" evidence="15">
    <location>
        <begin position="434"/>
        <end position="468"/>
    </location>
</feature>
<dbReference type="InterPro" id="IPR013761">
    <property type="entry name" value="SAM/pointed_sf"/>
</dbReference>
<keyword evidence="5" id="KW-0963">Cytoplasm</keyword>
<dbReference type="PROSITE" id="PS50088">
    <property type="entry name" value="ANK_REPEAT"/>
    <property type="match status" value="3"/>
</dbReference>
<dbReference type="Gene3D" id="1.25.40.20">
    <property type="entry name" value="Ankyrin repeat-containing domain"/>
    <property type="match status" value="1"/>
</dbReference>
<dbReference type="GO" id="GO:0071546">
    <property type="term" value="C:pi-body"/>
    <property type="evidence" value="ECO:0007669"/>
    <property type="project" value="TreeGrafter"/>
</dbReference>
<evidence type="ECO:0000256" key="15">
    <source>
        <dbReference type="SAM" id="Coils"/>
    </source>
</evidence>
<dbReference type="InterPro" id="IPR001660">
    <property type="entry name" value="SAM"/>
</dbReference>
<feature type="repeat" description="ANK" evidence="14">
    <location>
        <begin position="211"/>
        <end position="243"/>
    </location>
</feature>
<dbReference type="SMART" id="SM00454">
    <property type="entry name" value="SAM"/>
    <property type="match status" value="1"/>
</dbReference>
<dbReference type="SUPFAM" id="SSF47769">
    <property type="entry name" value="SAM/Pointed domain"/>
    <property type="match status" value="1"/>
</dbReference>
<dbReference type="Pfam" id="PF12796">
    <property type="entry name" value="Ank_2"/>
    <property type="match status" value="1"/>
</dbReference>
<evidence type="ECO:0000256" key="2">
    <source>
        <dbReference type="ARBA" id="ARBA00011479"/>
    </source>
</evidence>
<dbReference type="EMBL" id="BEZZ01000127">
    <property type="protein sequence ID" value="GCC26528.1"/>
    <property type="molecule type" value="Genomic_DNA"/>
</dbReference>
<feature type="transmembrane region" description="Helical" evidence="16">
    <location>
        <begin position="485"/>
        <end position="504"/>
    </location>
</feature>
<evidence type="ECO:0000256" key="5">
    <source>
        <dbReference type="ARBA" id="ARBA00022490"/>
    </source>
</evidence>
<keyword evidence="9" id="KW-0744">Spermatogenesis</keyword>
<dbReference type="PANTHER" id="PTHR24157">
    <property type="entry name" value="ANKYRIN REPEAT, SAM AND BASIC LEUCINE ZIPPER DOMAIN-CONTAINING PROTEIN 1"/>
    <property type="match status" value="1"/>
</dbReference>
<dbReference type="SUPFAM" id="SSF48403">
    <property type="entry name" value="Ankyrin repeat"/>
    <property type="match status" value="1"/>
</dbReference>
<keyword evidence="11" id="KW-0943">RNA-mediated gene silencing</keyword>
<evidence type="ECO:0000256" key="9">
    <source>
        <dbReference type="ARBA" id="ARBA00022871"/>
    </source>
</evidence>
<protein>
    <recommendedName>
        <fullName evidence="3">Ankyrin repeat, SAM and basic leucine zipper domain-containing protein 1</fullName>
    </recommendedName>
    <alternativeName>
        <fullName evidence="13">Germ cell-specific ankyrin, SAM and basic leucine zipper domain-containing protein</fullName>
    </alternativeName>
</protein>
<keyword evidence="8" id="KW-0221">Differentiation</keyword>
<dbReference type="PROSITE" id="PS50105">
    <property type="entry name" value="SAM_DOMAIN"/>
    <property type="match status" value="1"/>
</dbReference>
<evidence type="ECO:0000256" key="11">
    <source>
        <dbReference type="ARBA" id="ARBA00023158"/>
    </source>
</evidence>
<name>A0A401S801_CHIPU</name>
<dbReference type="OMA" id="FVCKLTF"/>
<dbReference type="AlphaFoldDB" id="A0A401S801"/>
<keyword evidence="12" id="KW-0469">Meiosis</keyword>
<comment type="subcellular location">
    <subcellularLocation>
        <location evidence="1">Cytoplasm</location>
    </subcellularLocation>
</comment>
<comment type="subunit">
    <text evidence="2">Interacts with DDX4, PIWIL1, RANBP9 and TDRD1.</text>
</comment>
<feature type="repeat" description="ANK" evidence="14">
    <location>
        <begin position="178"/>
        <end position="210"/>
    </location>
</feature>
<dbReference type="InterPro" id="IPR002110">
    <property type="entry name" value="Ankyrin_rpt"/>
</dbReference>
<proteinExistence type="predicted"/>
<dbReference type="PANTHER" id="PTHR24157:SF3">
    <property type="entry name" value="ANKYRIN REPEAT, SAM AND BASIC LEUCINE ZIPPER DOMAIN-CONTAINING PROTEIN 1"/>
    <property type="match status" value="1"/>
</dbReference>
<gene>
    <name evidence="18" type="ORF">chiPu_0004945</name>
</gene>
<dbReference type="Pfam" id="PF00023">
    <property type="entry name" value="Ank"/>
    <property type="match status" value="1"/>
</dbReference>
<dbReference type="InterPro" id="IPR036770">
    <property type="entry name" value="Ankyrin_rpt-contain_sf"/>
</dbReference>
<feature type="repeat" description="ANK" evidence="14">
    <location>
        <begin position="108"/>
        <end position="140"/>
    </location>
</feature>
<sequence length="506" mass="56246">MAARALSPARALSLTPARCVAAGAETEDSDDGWYLGCDTYDDIQVVKTSQVKIDSKDEPSLLMLSKNNKTKNNDKDTGTLKEALASQKLHLVEQLLNSGIDVETRFGFGWTPLMYAASVANFEITRLLLNRGANASFANDQYTVLMAACASNEPEEKVVKCIELLLSRNANPNTFSRNQMTPLMYAAREGHTQTIILLVAHGAEINIQDENGYTALTWASCRGHQSTVLKLIELGADKTLKTKNGEMAADIAEKNHHSQLASLLTVTSNSPLLGKLQNVTKEEAIFKYVTKHCNAGKNSRICSISNFGDVQLFLSGLELEHLQGLFEENEISFRGLLTMGKEDLEKIKITDPDDQRKILEAVCEMQPEDLQVTQLPSLDNFDCSSEELTKFLIKLKKHCGHLKLTVQNVANQLSTNSELRVLDVDPDRKSALACEDLVKCIQDLDKEVQRLRNVLLKLQNDQEQASNRIPAVQSYFQPNRFLKKVAIGLFGTGFIFSLIKLRVLRN</sequence>